<dbReference type="Proteomes" id="UP000218080">
    <property type="component" value="Unassembled WGS sequence"/>
</dbReference>
<reference evidence="3" key="1">
    <citation type="submission" date="2019-07" db="EMBL/GenBank/DDBJ databases">
        <title>Genome assemblies of Wolbachia strains wAlbA and wAlbB in wild caught Aedes albopictus specimens.</title>
        <authorList>
            <person name="Kulkarni A."/>
            <person name="Yu W."/>
            <person name="Xue R.-D."/>
            <person name="Ma Y."/>
            <person name="Xu J."/>
        </authorList>
    </citation>
    <scope>NUCLEOTIDE SEQUENCE</scope>
    <source>
        <strain evidence="3">HN2016</strain>
    </source>
</reference>
<feature type="coiled-coil region" evidence="1">
    <location>
        <begin position="75"/>
        <end position="113"/>
    </location>
</feature>
<accession>A0A6C1U239</accession>
<evidence type="ECO:0000313" key="3">
    <source>
        <dbReference type="EMBL" id="TVS97173.1"/>
    </source>
</evidence>
<proteinExistence type="predicted"/>
<feature type="non-terminal residue" evidence="3">
    <location>
        <position position="118"/>
    </location>
</feature>
<keyword evidence="1" id="KW-0175">Coiled coil</keyword>
<keyword evidence="2" id="KW-1133">Transmembrane helix</keyword>
<protein>
    <submittedName>
        <fullName evidence="3">Uncharacterized protein</fullName>
    </submittedName>
</protein>
<gene>
    <name evidence="3" type="ORF">COM42_002150</name>
</gene>
<evidence type="ECO:0000256" key="2">
    <source>
        <dbReference type="SAM" id="Phobius"/>
    </source>
</evidence>
<feature type="transmembrane region" description="Helical" evidence="2">
    <location>
        <begin position="41"/>
        <end position="64"/>
    </location>
</feature>
<feature type="transmembrane region" description="Helical" evidence="2">
    <location>
        <begin position="12"/>
        <end position="35"/>
    </location>
</feature>
<keyword evidence="2" id="KW-0472">Membrane</keyword>
<keyword evidence="2" id="KW-0812">Transmembrane</keyword>
<sequence length="118" mass="12776">MGNLYDKNNAPYLIVVVLAALMLLASGTLAVAPYVAFLSPIAAFNVALPVALSLSILSTLILALSCKMIGNNKKIEVERNKFAEKEQELESVKQQLESKVQELENEITLGKEAASKEV</sequence>
<dbReference type="AlphaFoldDB" id="A0A6C1U239"/>
<evidence type="ECO:0000256" key="1">
    <source>
        <dbReference type="SAM" id="Coils"/>
    </source>
</evidence>
<comment type="caution">
    <text evidence="3">The sequence shown here is derived from an EMBL/GenBank/DDBJ whole genome shotgun (WGS) entry which is preliminary data.</text>
</comment>
<name>A0A6C1U239_WOLPI</name>
<dbReference type="EMBL" id="NWVJ02000109">
    <property type="protein sequence ID" value="TVS97173.1"/>
    <property type="molecule type" value="Genomic_DNA"/>
</dbReference>
<organism evidence="3">
    <name type="scientific">Wolbachia pipientis</name>
    <dbReference type="NCBI Taxonomy" id="955"/>
    <lineage>
        <taxon>Bacteria</taxon>
        <taxon>Pseudomonadati</taxon>
        <taxon>Pseudomonadota</taxon>
        <taxon>Alphaproteobacteria</taxon>
        <taxon>Rickettsiales</taxon>
        <taxon>Anaplasmataceae</taxon>
        <taxon>Wolbachieae</taxon>
        <taxon>Wolbachia</taxon>
    </lineage>
</organism>